<keyword evidence="2" id="KW-1185">Reference proteome</keyword>
<proteinExistence type="predicted"/>
<dbReference type="Proteomes" id="UP001056005">
    <property type="component" value="Segment"/>
</dbReference>
<protein>
    <submittedName>
        <fullName evidence="1">Uncharacterized protein</fullName>
    </submittedName>
</protein>
<evidence type="ECO:0000313" key="2">
    <source>
        <dbReference type="Proteomes" id="UP001056005"/>
    </source>
</evidence>
<dbReference type="EMBL" id="OL362271">
    <property type="protein sequence ID" value="URY99201.1"/>
    <property type="molecule type" value="Genomic_DNA"/>
</dbReference>
<organism evidence="1 2">
    <name type="scientific">Klebsiella phage 6939</name>
    <dbReference type="NCBI Taxonomy" id="2912295"/>
    <lineage>
        <taxon>Viruses</taxon>
        <taxon>Duplodnaviria</taxon>
        <taxon>Heunggongvirae</taxon>
        <taxon>Uroviricota</taxon>
        <taxon>Caudoviricetes</taxon>
        <taxon>Autographivirales</taxon>
        <taxon>Autographivirales incertae sedis</taxon>
        <taxon>Reminisvirus</taxon>
        <taxon>Reminisvirus 6939</taxon>
    </lineage>
</organism>
<evidence type="ECO:0000313" key="1">
    <source>
        <dbReference type="EMBL" id="URY99201.1"/>
    </source>
</evidence>
<name>A0A9E7SB62_9CAUD</name>
<sequence>MGTYPNNLTEVNKMQDLKDALQNAVFVLKMDSKATIKGMVAKLKEQGFDEQLWNTKSKALFVESIQNHYESLCESLLVNELDALKMEISITIEEAGKASFKLGSLLLKAREACENQQEFLDWVDSNFGIKKAWAFKLMKVSQVFEAEPWSKVATSVLYLLQAQANDEQMLEAKKFAEAGKLDIQTVKALLNPPVIPVRPPVATENPVEAKVSESVREALMGAEAQEVAPALQTVAAPAVPEVAVSPVVDKSNSELLAQIADMSATIKQLTEQLAEATKPRLRSSSDMPMLRQFNSPLMHVRLGLSQQEAQSKEIILEAFKELCKAGYGRAHEAFALLDEARHVLIHQIKEVEEVAA</sequence>
<reference evidence="1" key="1">
    <citation type="submission" date="2021-11" db="EMBL/GenBank/DDBJ databases">
        <title>The TAILOR 12: Case summaries of 12 patient that have undergone phage therapy for multidrug-resistant infections.</title>
        <authorList>
            <person name="Green S."/>
            <person name="Terwilliger A."/>
            <person name="Clark J."/>
            <person name="Salazar K."/>
            <person name="Maresso A."/>
        </authorList>
    </citation>
    <scope>NUCLEOTIDE SEQUENCE</scope>
</reference>
<gene>
    <name evidence="1" type="ORF">6939_0022</name>
</gene>
<accession>A0A9E7SB62</accession>